<reference evidence="2" key="1">
    <citation type="journal article" date="2023" name="Mol. Phylogenet. Evol.">
        <title>Genome-scale phylogeny and comparative genomics of the fungal order Sordariales.</title>
        <authorList>
            <person name="Hensen N."/>
            <person name="Bonometti L."/>
            <person name="Westerberg I."/>
            <person name="Brannstrom I.O."/>
            <person name="Guillou S."/>
            <person name="Cros-Aarteil S."/>
            <person name="Calhoun S."/>
            <person name="Haridas S."/>
            <person name="Kuo A."/>
            <person name="Mondo S."/>
            <person name="Pangilinan J."/>
            <person name="Riley R."/>
            <person name="LaButti K."/>
            <person name="Andreopoulos B."/>
            <person name="Lipzen A."/>
            <person name="Chen C."/>
            <person name="Yan M."/>
            <person name="Daum C."/>
            <person name="Ng V."/>
            <person name="Clum A."/>
            <person name="Steindorff A."/>
            <person name="Ohm R.A."/>
            <person name="Martin F."/>
            <person name="Silar P."/>
            <person name="Natvig D.O."/>
            <person name="Lalanne C."/>
            <person name="Gautier V."/>
            <person name="Ament-Velasquez S.L."/>
            <person name="Kruys A."/>
            <person name="Hutchinson M.I."/>
            <person name="Powell A.J."/>
            <person name="Barry K."/>
            <person name="Miller A.N."/>
            <person name="Grigoriev I.V."/>
            <person name="Debuchy R."/>
            <person name="Gladieux P."/>
            <person name="Hiltunen Thoren M."/>
            <person name="Johannesson H."/>
        </authorList>
    </citation>
    <scope>NUCLEOTIDE SEQUENCE</scope>
    <source>
        <strain evidence="2">CBS 118394</strain>
    </source>
</reference>
<feature type="compositionally biased region" description="Polar residues" evidence="1">
    <location>
        <begin position="488"/>
        <end position="498"/>
    </location>
</feature>
<feature type="region of interest" description="Disordered" evidence="1">
    <location>
        <begin position="286"/>
        <end position="308"/>
    </location>
</feature>
<feature type="compositionally biased region" description="Low complexity" evidence="1">
    <location>
        <begin position="452"/>
        <end position="467"/>
    </location>
</feature>
<proteinExistence type="predicted"/>
<feature type="region of interest" description="Disordered" evidence="1">
    <location>
        <begin position="1"/>
        <end position="25"/>
    </location>
</feature>
<feature type="compositionally biased region" description="Polar residues" evidence="1">
    <location>
        <begin position="567"/>
        <end position="578"/>
    </location>
</feature>
<protein>
    <submittedName>
        <fullName evidence="2">Uncharacterized protein</fullName>
    </submittedName>
</protein>
<keyword evidence="3" id="KW-1185">Reference proteome</keyword>
<accession>A0AAE0I0L5</accession>
<name>A0AAE0I0L5_9PEZI</name>
<evidence type="ECO:0000313" key="3">
    <source>
        <dbReference type="Proteomes" id="UP001283341"/>
    </source>
</evidence>
<sequence>MFLHSGASLHGHEYSDRQSASSPQAAQNLRYPLLWSPFAPTKPRSSTLIQGAPAPVLRQRPASDYIPRTPEPVVRFREPAEEEDATSVMTEDLFSESEFSESTLSIDGVAAAMAGPRRRPRRAPRRHTTYFFGYPTPKLLGKKKVLQKVLPRLLLQLQKVSDDGRARPVLELFPSSRIAGPVITPRLAKRFPGIFGVKRQLGYDDLVLVRRDDEDSTSDTTESDDESFDKQRLVAVYSPLRNTDSAEIVLDDGSVWVARPLPNGSYDFVHEDEEGNMTTVRWARRSTAASSPRSQVLAETGTTAADASRGVPQSRFTFSIINPLSRRHPVLASLTHSSLDVQDTYTSASSFGGRYPRARPAVGRTLTGSSLQPTPVGSTSPGSLDSPATPATESTLGWATDGESENETVSPLVEPGSKRTIHTIDEATKMLISVTALWVALRSGWSPNYTPSISSESCSTALSSSGGRSRRNTWSRATTSDVGGRVTPQLSESETPQPTAVCPSKRNSMPAQSIATTHNDGGVPPPSRTPTPGSSNNVKVLPRRATSTGAAFMQKHLHLLGSEAASEPSQQSNASNNGGRKPANLTPPPSNHDNAHILSPIPATPATRPDVRSLLLEDDGITTPSTIPRSISVMAYHDQPRTQTEESGSAFGHGGHKKGGLRSRLSRWVHRLGVR</sequence>
<feature type="compositionally biased region" description="Polar residues" evidence="1">
    <location>
        <begin position="505"/>
        <end position="519"/>
    </location>
</feature>
<feature type="region of interest" description="Disordered" evidence="1">
    <location>
        <begin position="563"/>
        <end position="607"/>
    </location>
</feature>
<dbReference type="Proteomes" id="UP001283341">
    <property type="component" value="Unassembled WGS sequence"/>
</dbReference>
<comment type="caution">
    <text evidence="2">The sequence shown here is derived from an EMBL/GenBank/DDBJ whole genome shotgun (WGS) entry which is preliminary data.</text>
</comment>
<feature type="compositionally biased region" description="Basic residues" evidence="1">
    <location>
        <begin position="654"/>
        <end position="663"/>
    </location>
</feature>
<gene>
    <name evidence="2" type="ORF">B0H66DRAFT_285026</name>
</gene>
<organism evidence="2 3">
    <name type="scientific">Apodospora peruviana</name>
    <dbReference type="NCBI Taxonomy" id="516989"/>
    <lineage>
        <taxon>Eukaryota</taxon>
        <taxon>Fungi</taxon>
        <taxon>Dikarya</taxon>
        <taxon>Ascomycota</taxon>
        <taxon>Pezizomycotina</taxon>
        <taxon>Sordariomycetes</taxon>
        <taxon>Sordariomycetidae</taxon>
        <taxon>Sordariales</taxon>
        <taxon>Lasiosphaeriaceae</taxon>
        <taxon>Apodospora</taxon>
    </lineage>
</organism>
<feature type="compositionally biased region" description="Polar residues" evidence="1">
    <location>
        <begin position="366"/>
        <end position="383"/>
    </location>
</feature>
<feature type="region of interest" description="Disordered" evidence="1">
    <location>
        <begin position="449"/>
        <end position="540"/>
    </location>
</feature>
<evidence type="ECO:0000313" key="2">
    <source>
        <dbReference type="EMBL" id="KAK3316211.1"/>
    </source>
</evidence>
<dbReference type="EMBL" id="JAUEDM010000005">
    <property type="protein sequence ID" value="KAK3316211.1"/>
    <property type="molecule type" value="Genomic_DNA"/>
</dbReference>
<feature type="region of interest" description="Disordered" evidence="1">
    <location>
        <begin position="349"/>
        <end position="413"/>
    </location>
</feature>
<evidence type="ECO:0000256" key="1">
    <source>
        <dbReference type="SAM" id="MobiDB-lite"/>
    </source>
</evidence>
<dbReference type="AlphaFoldDB" id="A0AAE0I0L5"/>
<feature type="region of interest" description="Disordered" evidence="1">
    <location>
        <begin position="643"/>
        <end position="663"/>
    </location>
</feature>
<reference evidence="2" key="2">
    <citation type="submission" date="2023-06" db="EMBL/GenBank/DDBJ databases">
        <authorList>
            <consortium name="Lawrence Berkeley National Laboratory"/>
            <person name="Haridas S."/>
            <person name="Hensen N."/>
            <person name="Bonometti L."/>
            <person name="Westerberg I."/>
            <person name="Brannstrom I.O."/>
            <person name="Guillou S."/>
            <person name="Cros-Aarteil S."/>
            <person name="Calhoun S."/>
            <person name="Kuo A."/>
            <person name="Mondo S."/>
            <person name="Pangilinan J."/>
            <person name="Riley R."/>
            <person name="Labutti K."/>
            <person name="Andreopoulos B."/>
            <person name="Lipzen A."/>
            <person name="Chen C."/>
            <person name="Yanf M."/>
            <person name="Daum C."/>
            <person name="Ng V."/>
            <person name="Clum A."/>
            <person name="Steindorff A."/>
            <person name="Ohm R."/>
            <person name="Martin F."/>
            <person name="Silar P."/>
            <person name="Natvig D."/>
            <person name="Lalanne C."/>
            <person name="Gautier V."/>
            <person name="Ament-Velasquez S.L."/>
            <person name="Kruys A."/>
            <person name="Hutchinson M.I."/>
            <person name="Powell A.J."/>
            <person name="Barry K."/>
            <person name="Miller A.N."/>
            <person name="Grigoriev I.V."/>
            <person name="Debuchy R."/>
            <person name="Gladieux P."/>
            <person name="Thoren M.H."/>
            <person name="Johannesson H."/>
        </authorList>
    </citation>
    <scope>NUCLEOTIDE SEQUENCE</scope>
    <source>
        <strain evidence="2">CBS 118394</strain>
    </source>
</reference>